<dbReference type="InParanoid" id="E3JXD2"/>
<dbReference type="RefSeq" id="XP_003321126.2">
    <property type="nucleotide sequence ID" value="XM_003321078.2"/>
</dbReference>
<gene>
    <name evidence="1" type="ORF">PGTG_02168</name>
</gene>
<dbReference type="OrthoDB" id="10500240at2759"/>
<accession>E3JXD2</accession>
<sequence length="143" mass="16675">MGRCASVRPSQPSNPARKKFKNGWARWVLKHCPAKCLILMARGWHIARKSLRQAIGSTARRDLVKLELVAELARFNRPRPYLRRRRRCRRIEYRPVIEGQRRQRVVRSYGLIAPVSPSSDRAPRLFLLPSRYPVPPYPIPLSV</sequence>
<name>E3JXD2_PUCGT</name>
<dbReference type="VEuPathDB" id="FungiDB:PGTG_02168"/>
<evidence type="ECO:0000313" key="1">
    <source>
        <dbReference type="EMBL" id="EFP76707.2"/>
    </source>
</evidence>
<proteinExistence type="predicted"/>
<evidence type="ECO:0000313" key="2">
    <source>
        <dbReference type="Proteomes" id="UP000008783"/>
    </source>
</evidence>
<protein>
    <submittedName>
        <fullName evidence="1">Uncharacterized protein</fullName>
    </submittedName>
</protein>
<reference evidence="2" key="2">
    <citation type="journal article" date="2011" name="Proc. Natl. Acad. Sci. U.S.A.">
        <title>Obligate biotrophy features unraveled by the genomic analysis of rust fungi.</title>
        <authorList>
            <person name="Duplessis S."/>
            <person name="Cuomo C.A."/>
            <person name="Lin Y.-C."/>
            <person name="Aerts A."/>
            <person name="Tisserant E."/>
            <person name="Veneault-Fourrey C."/>
            <person name="Joly D.L."/>
            <person name="Hacquard S."/>
            <person name="Amselem J."/>
            <person name="Cantarel B.L."/>
            <person name="Chiu R."/>
            <person name="Coutinho P.M."/>
            <person name="Feau N."/>
            <person name="Field M."/>
            <person name="Frey P."/>
            <person name="Gelhaye E."/>
            <person name="Goldberg J."/>
            <person name="Grabherr M.G."/>
            <person name="Kodira C.D."/>
            <person name="Kohler A."/>
            <person name="Kuees U."/>
            <person name="Lindquist E.A."/>
            <person name="Lucas S.M."/>
            <person name="Mago R."/>
            <person name="Mauceli E."/>
            <person name="Morin E."/>
            <person name="Murat C."/>
            <person name="Pangilinan J.L."/>
            <person name="Park R."/>
            <person name="Pearson M."/>
            <person name="Quesneville H."/>
            <person name="Rouhier N."/>
            <person name="Sakthikumar S."/>
            <person name="Salamov A.A."/>
            <person name="Schmutz J."/>
            <person name="Selles B."/>
            <person name="Shapiro H."/>
            <person name="Tanguay P."/>
            <person name="Tuskan G.A."/>
            <person name="Henrissat B."/>
            <person name="Van de Peer Y."/>
            <person name="Rouze P."/>
            <person name="Ellis J.G."/>
            <person name="Dodds P.N."/>
            <person name="Schein J.E."/>
            <person name="Zhong S."/>
            <person name="Hamelin R.C."/>
            <person name="Grigoriev I.V."/>
            <person name="Szabo L.J."/>
            <person name="Martin F."/>
        </authorList>
    </citation>
    <scope>NUCLEOTIDE SEQUENCE [LARGE SCALE GENOMIC DNA]</scope>
    <source>
        <strain evidence="2">CRL 75-36-700-3 / race SCCL</strain>
    </source>
</reference>
<dbReference type="GeneID" id="10528727"/>
<keyword evidence="2" id="KW-1185">Reference proteome</keyword>
<reference key="1">
    <citation type="submission" date="2007-01" db="EMBL/GenBank/DDBJ databases">
        <title>The Genome Sequence of Puccinia graminis f. sp. tritici Strain CRL 75-36-700-3.</title>
        <authorList>
            <consortium name="The Broad Institute Genome Sequencing Platform"/>
            <person name="Birren B."/>
            <person name="Lander E."/>
            <person name="Galagan J."/>
            <person name="Nusbaum C."/>
            <person name="Devon K."/>
            <person name="Cuomo C."/>
            <person name="Jaffe D."/>
            <person name="Butler J."/>
            <person name="Alvarez P."/>
            <person name="Gnerre S."/>
            <person name="Grabherr M."/>
            <person name="Mauceli E."/>
            <person name="Brockman W."/>
            <person name="Young S."/>
            <person name="LaButti K."/>
            <person name="Sykes S."/>
            <person name="DeCaprio D."/>
            <person name="Crawford M."/>
            <person name="Koehrsen M."/>
            <person name="Engels R."/>
            <person name="Montgomery P."/>
            <person name="Pearson M."/>
            <person name="Howarth C."/>
            <person name="Larson L."/>
            <person name="White J."/>
            <person name="Zeng Q."/>
            <person name="Kodira C."/>
            <person name="Yandava C."/>
            <person name="Alvarado L."/>
            <person name="O'Leary S."/>
            <person name="Szabo L."/>
            <person name="Dean R."/>
            <person name="Schein J."/>
        </authorList>
    </citation>
    <scope>NUCLEOTIDE SEQUENCE</scope>
    <source>
        <strain>CRL 75-36-700-3</strain>
    </source>
</reference>
<dbReference type="AlphaFoldDB" id="E3JXD2"/>
<dbReference type="HOGENOM" id="CLU_1807175_0_0_1"/>
<dbReference type="KEGG" id="pgr:PGTG_02168"/>
<organism evidence="1 2">
    <name type="scientific">Puccinia graminis f. sp. tritici (strain CRL 75-36-700-3 / race SCCL)</name>
    <name type="common">Black stem rust fungus</name>
    <dbReference type="NCBI Taxonomy" id="418459"/>
    <lineage>
        <taxon>Eukaryota</taxon>
        <taxon>Fungi</taxon>
        <taxon>Dikarya</taxon>
        <taxon>Basidiomycota</taxon>
        <taxon>Pucciniomycotina</taxon>
        <taxon>Pucciniomycetes</taxon>
        <taxon>Pucciniales</taxon>
        <taxon>Pucciniaceae</taxon>
        <taxon>Puccinia</taxon>
    </lineage>
</organism>
<dbReference type="EMBL" id="DS178266">
    <property type="protein sequence ID" value="EFP76707.2"/>
    <property type="molecule type" value="Genomic_DNA"/>
</dbReference>
<dbReference type="Proteomes" id="UP000008783">
    <property type="component" value="Unassembled WGS sequence"/>
</dbReference>